<evidence type="ECO:0000313" key="2">
    <source>
        <dbReference type="EMBL" id="NVN40000.1"/>
    </source>
</evidence>
<evidence type="ECO:0000313" key="3">
    <source>
        <dbReference type="Proteomes" id="UP000585665"/>
    </source>
</evidence>
<feature type="domain" description="Flavodoxin-like fold" evidence="1">
    <location>
        <begin position="1"/>
        <end position="62"/>
    </location>
</feature>
<proteinExistence type="predicted"/>
<keyword evidence="3" id="KW-1185">Reference proteome</keyword>
<accession>A0A850PBV0</accession>
<comment type="caution">
    <text evidence="2">The sequence shown here is derived from an EMBL/GenBank/DDBJ whole genome shotgun (WGS) entry which is preliminary data.</text>
</comment>
<organism evidence="2 3">
    <name type="scientific">Ameyamaea chiangmaiensis</name>
    <dbReference type="NCBI Taxonomy" id="442969"/>
    <lineage>
        <taxon>Bacteria</taxon>
        <taxon>Pseudomonadati</taxon>
        <taxon>Pseudomonadota</taxon>
        <taxon>Alphaproteobacteria</taxon>
        <taxon>Acetobacterales</taxon>
        <taxon>Acetobacteraceae</taxon>
        <taxon>Ameyamaea</taxon>
    </lineage>
</organism>
<sequence length="112" mass="12667">TAGGWPEHYSDRGINGPIDDLLFPINHGILFYPGFTVLPPFVAYRVDRMDEPKFTLLAEQLRERMKSLETIAPIPYRKQNYGDYQIPTMELLPGLVPPGAQGFAVHLAPERD</sequence>
<dbReference type="InterPro" id="IPR029039">
    <property type="entry name" value="Flavoprotein-like_sf"/>
</dbReference>
<dbReference type="RefSeq" id="WP_176612979.1">
    <property type="nucleotide sequence ID" value="NZ_JABXXR010000024.1"/>
</dbReference>
<reference evidence="2 3" key="1">
    <citation type="submission" date="2020-06" db="EMBL/GenBank/DDBJ databases">
        <title>Description of novel acetic acid bacteria.</title>
        <authorList>
            <person name="Sombolestani A."/>
        </authorList>
    </citation>
    <scope>NUCLEOTIDE SEQUENCE [LARGE SCALE GENOMIC DNA]</scope>
    <source>
        <strain evidence="2 3">LMG 27010</strain>
    </source>
</reference>
<feature type="non-terminal residue" evidence="2">
    <location>
        <position position="1"/>
    </location>
</feature>
<evidence type="ECO:0000259" key="1">
    <source>
        <dbReference type="Pfam" id="PF02525"/>
    </source>
</evidence>
<dbReference type="Gene3D" id="3.40.50.360">
    <property type="match status" value="1"/>
</dbReference>
<dbReference type="AlphaFoldDB" id="A0A850PBV0"/>
<gene>
    <name evidence="2" type="ORF">HUK82_05410</name>
</gene>
<dbReference type="InterPro" id="IPR003680">
    <property type="entry name" value="Flavodoxin_fold"/>
</dbReference>
<dbReference type="Proteomes" id="UP000585665">
    <property type="component" value="Unassembled WGS sequence"/>
</dbReference>
<name>A0A850PBV0_9PROT</name>
<protein>
    <submittedName>
        <fullName evidence="2">NAD(P)H-dependent oxidoreductase</fullName>
    </submittedName>
</protein>
<dbReference type="Pfam" id="PF02525">
    <property type="entry name" value="Flavodoxin_2"/>
    <property type="match status" value="1"/>
</dbReference>
<dbReference type="SUPFAM" id="SSF52218">
    <property type="entry name" value="Flavoproteins"/>
    <property type="match status" value="1"/>
</dbReference>
<dbReference type="EMBL" id="JABXXR010000024">
    <property type="protein sequence ID" value="NVN40000.1"/>
    <property type="molecule type" value="Genomic_DNA"/>
</dbReference>